<dbReference type="PANTHER" id="PTHR35482">
    <property type="entry name" value="CYTOCHROME C OXIDASE SUBUNIT"/>
    <property type="match status" value="1"/>
</dbReference>
<gene>
    <name evidence="3" type="ORF">SLEP1_g5997</name>
</gene>
<reference evidence="3 4" key="1">
    <citation type="journal article" date="2021" name="Commun. Biol.">
        <title>The genome of Shorea leprosula (Dipterocarpaceae) highlights the ecological relevance of drought in aseasonal tropical rainforests.</title>
        <authorList>
            <person name="Ng K.K.S."/>
            <person name="Kobayashi M.J."/>
            <person name="Fawcett J.A."/>
            <person name="Hatakeyama M."/>
            <person name="Paape T."/>
            <person name="Ng C.H."/>
            <person name="Ang C.C."/>
            <person name="Tnah L.H."/>
            <person name="Lee C.T."/>
            <person name="Nishiyama T."/>
            <person name="Sese J."/>
            <person name="O'Brien M.J."/>
            <person name="Copetti D."/>
            <person name="Mohd Noor M.I."/>
            <person name="Ong R.C."/>
            <person name="Putra M."/>
            <person name="Sireger I.Z."/>
            <person name="Indrioko S."/>
            <person name="Kosugi Y."/>
            <person name="Izuno A."/>
            <person name="Isagi Y."/>
            <person name="Lee S.L."/>
            <person name="Shimizu K.K."/>
        </authorList>
    </citation>
    <scope>NUCLEOTIDE SEQUENCE [LARGE SCALE GENOMIC DNA]</scope>
    <source>
        <strain evidence="3">214</strain>
    </source>
</reference>
<feature type="region of interest" description="Disordered" evidence="1">
    <location>
        <begin position="88"/>
        <end position="119"/>
    </location>
</feature>
<keyword evidence="2" id="KW-1133">Transmembrane helix</keyword>
<accession>A0AAV5HTR1</accession>
<evidence type="ECO:0000256" key="1">
    <source>
        <dbReference type="SAM" id="MobiDB-lite"/>
    </source>
</evidence>
<feature type="compositionally biased region" description="Basic residues" evidence="1">
    <location>
        <begin position="1"/>
        <end position="14"/>
    </location>
</feature>
<feature type="region of interest" description="Disordered" evidence="1">
    <location>
        <begin position="168"/>
        <end position="194"/>
    </location>
</feature>
<protein>
    <submittedName>
        <fullName evidence="3">Uncharacterized protein</fullName>
    </submittedName>
</protein>
<sequence length="421" mass="47669">MSRERKKERRKKMKFEREPNPRSGFAESRRWPVAMAFLQPSYLSSLNSTALFPFQNRRSNCPFRLSFSLNQSNDEAAKLALERAKAYKESLKPNQDAKVKQNPGLERQSEGKEPSKPLTVSSIDFMGLDFADKRKDRGPPPGLVPIVDPFPEVDFPEVEIIVGDTSKFMEATTTDSEAKPKTSDPRPNTDDDTYLYKPKVSTWGVFPRPDNISKTFGGGRNIRPGDVLETEEERAAKEERTKQLISAYKRKVGLSVDPKLKAECQKALEDGDSLMDSGMLKQALPYYEKVMEKMVFQSELHGLAALQWSICVDSLCRSNEARKMYEKLQSHPSAAVSKKARQFVDSFKAMEMMKVTGSNPLLNTGYQNYFDTYLGDKYSLEVVEVGEVEEDALSQVLTYMIFLISPIFIVLFIAVQKGNIN</sequence>
<keyword evidence="2" id="KW-0472">Membrane</keyword>
<keyword evidence="4" id="KW-1185">Reference proteome</keyword>
<evidence type="ECO:0000313" key="3">
    <source>
        <dbReference type="EMBL" id="GKU92243.1"/>
    </source>
</evidence>
<comment type="caution">
    <text evidence="3">The sequence shown here is derived from an EMBL/GenBank/DDBJ whole genome shotgun (WGS) entry which is preliminary data.</text>
</comment>
<proteinExistence type="predicted"/>
<feature type="compositionally biased region" description="Basic and acidic residues" evidence="1">
    <location>
        <begin position="176"/>
        <end position="189"/>
    </location>
</feature>
<feature type="region of interest" description="Disordered" evidence="1">
    <location>
        <begin position="1"/>
        <end position="26"/>
    </location>
</feature>
<keyword evidence="2" id="KW-0812">Transmembrane</keyword>
<feature type="compositionally biased region" description="Basic and acidic residues" evidence="1">
    <location>
        <begin position="88"/>
        <end position="99"/>
    </location>
</feature>
<dbReference type="PANTHER" id="PTHR35482:SF1">
    <property type="entry name" value="CYTOCHROME C OXIDASE SUBUNIT"/>
    <property type="match status" value="1"/>
</dbReference>
<dbReference type="EMBL" id="BPVZ01000005">
    <property type="protein sequence ID" value="GKU92243.1"/>
    <property type="molecule type" value="Genomic_DNA"/>
</dbReference>
<dbReference type="AlphaFoldDB" id="A0AAV5HTR1"/>
<dbReference type="Proteomes" id="UP001054252">
    <property type="component" value="Unassembled WGS sequence"/>
</dbReference>
<organism evidence="3 4">
    <name type="scientific">Rubroshorea leprosula</name>
    <dbReference type="NCBI Taxonomy" id="152421"/>
    <lineage>
        <taxon>Eukaryota</taxon>
        <taxon>Viridiplantae</taxon>
        <taxon>Streptophyta</taxon>
        <taxon>Embryophyta</taxon>
        <taxon>Tracheophyta</taxon>
        <taxon>Spermatophyta</taxon>
        <taxon>Magnoliopsida</taxon>
        <taxon>eudicotyledons</taxon>
        <taxon>Gunneridae</taxon>
        <taxon>Pentapetalae</taxon>
        <taxon>rosids</taxon>
        <taxon>malvids</taxon>
        <taxon>Malvales</taxon>
        <taxon>Dipterocarpaceae</taxon>
        <taxon>Rubroshorea</taxon>
    </lineage>
</organism>
<evidence type="ECO:0000256" key="2">
    <source>
        <dbReference type="SAM" id="Phobius"/>
    </source>
</evidence>
<evidence type="ECO:0000313" key="4">
    <source>
        <dbReference type="Proteomes" id="UP001054252"/>
    </source>
</evidence>
<feature type="transmembrane region" description="Helical" evidence="2">
    <location>
        <begin position="396"/>
        <end position="415"/>
    </location>
</feature>
<name>A0AAV5HTR1_9ROSI</name>